<dbReference type="InterPro" id="IPR027057">
    <property type="entry name" value="CAXX_Prtase_1"/>
</dbReference>
<evidence type="ECO:0000313" key="18">
    <source>
        <dbReference type="EMBL" id="GBG26700.1"/>
    </source>
</evidence>
<keyword evidence="10 14" id="KW-0472">Membrane</keyword>
<feature type="domain" description="Peptidase M48" evidence="16">
    <location>
        <begin position="276"/>
        <end position="485"/>
    </location>
</feature>
<gene>
    <name evidence="18" type="ORF">FCC1311_029212</name>
</gene>
<evidence type="ECO:0000313" key="19">
    <source>
        <dbReference type="Proteomes" id="UP000241890"/>
    </source>
</evidence>
<comment type="subcellular location">
    <subcellularLocation>
        <location evidence="1 14">Endoplasmic reticulum membrane</location>
        <topology evidence="1 14">Multi-pass membrane protein</topology>
    </subcellularLocation>
</comment>
<feature type="transmembrane region" description="Helical" evidence="14">
    <location>
        <begin position="167"/>
        <end position="196"/>
    </location>
</feature>
<accession>A0A2R5G6S9</accession>
<feature type="binding site" evidence="13">
    <location>
        <position position="430"/>
    </location>
    <ligand>
        <name>Zn(2+)</name>
        <dbReference type="ChEBI" id="CHEBI:29105"/>
        <note>catalytic</note>
    </ligand>
</feature>
<evidence type="ECO:0000256" key="14">
    <source>
        <dbReference type="RuleBase" id="RU366005"/>
    </source>
</evidence>
<evidence type="ECO:0000256" key="1">
    <source>
        <dbReference type="ARBA" id="ARBA00004477"/>
    </source>
</evidence>
<feature type="active site" evidence="12">
    <location>
        <position position="353"/>
    </location>
</feature>
<evidence type="ECO:0000256" key="10">
    <source>
        <dbReference type="ARBA" id="ARBA00023136"/>
    </source>
</evidence>
<keyword evidence="3 14" id="KW-0812">Transmembrane</keyword>
<dbReference type="Pfam" id="PF01435">
    <property type="entry name" value="Peptidase_M48"/>
    <property type="match status" value="1"/>
</dbReference>
<comment type="caution">
    <text evidence="18">The sequence shown here is derived from an EMBL/GenBank/DDBJ whole genome shotgun (WGS) entry which is preliminary data.</text>
</comment>
<evidence type="ECO:0000256" key="11">
    <source>
        <dbReference type="ARBA" id="ARBA00044456"/>
    </source>
</evidence>
<keyword evidence="9 14" id="KW-0482">Metalloprotease</keyword>
<comment type="catalytic activity">
    <reaction evidence="11 14">
        <text>Hydrolyzes the peptide bond -P2-(S-farnesyl or geranylgeranyl)C-P1'-P2'-P3'-COOH where P1' and P2' are amino acids with aliphatic side chains and P3' is any C-terminal residue.</text>
        <dbReference type="EC" id="3.4.24.84"/>
    </reaction>
</comment>
<evidence type="ECO:0000259" key="17">
    <source>
        <dbReference type="Pfam" id="PF16491"/>
    </source>
</evidence>
<dbReference type="InterPro" id="IPR001915">
    <property type="entry name" value="Peptidase_M48"/>
</dbReference>
<name>A0A2R5G6S9_9STRA</name>
<evidence type="ECO:0000256" key="6">
    <source>
        <dbReference type="ARBA" id="ARBA00022824"/>
    </source>
</evidence>
<feature type="transmembrane region" description="Helical" evidence="14">
    <location>
        <begin position="12"/>
        <end position="34"/>
    </location>
</feature>
<evidence type="ECO:0000256" key="2">
    <source>
        <dbReference type="ARBA" id="ARBA00022670"/>
    </source>
</evidence>
<reference evidence="18 19" key="1">
    <citation type="submission" date="2017-12" db="EMBL/GenBank/DDBJ databases">
        <title>Sequencing, de novo assembly and annotation of complete genome of a new Thraustochytrid species, strain FCC1311.</title>
        <authorList>
            <person name="Sedici K."/>
            <person name="Godart F."/>
            <person name="Aiese Cigliano R."/>
            <person name="Sanseverino W."/>
            <person name="Barakat M."/>
            <person name="Ortet P."/>
            <person name="Marechal E."/>
            <person name="Cagnac O."/>
            <person name="Amato A."/>
        </authorList>
    </citation>
    <scope>NUCLEOTIDE SEQUENCE [LARGE SCALE GENOMIC DNA]</scope>
</reference>
<evidence type="ECO:0000256" key="8">
    <source>
        <dbReference type="ARBA" id="ARBA00022989"/>
    </source>
</evidence>
<feature type="transmembrane region" description="Helical" evidence="14">
    <location>
        <begin position="366"/>
        <end position="384"/>
    </location>
</feature>
<comment type="cofactor">
    <cofactor evidence="13 14">
        <name>Zn(2+)</name>
        <dbReference type="ChEBI" id="CHEBI:29105"/>
    </cofactor>
    <text evidence="13 14">Binds 1 zinc ion per subunit.</text>
</comment>
<comment type="function">
    <text evidence="14">Proteolytically removes the C-terminal three residues of farnesylated proteins.</text>
</comment>
<dbReference type="InParanoid" id="A0A2R5G6S9"/>
<feature type="transmembrane region" description="Helical" evidence="14">
    <location>
        <begin position="217"/>
        <end position="237"/>
    </location>
</feature>
<dbReference type="AlphaFoldDB" id="A0A2R5G6S9"/>
<dbReference type="PANTHER" id="PTHR10120">
    <property type="entry name" value="CAAX PRENYL PROTEASE 1"/>
    <property type="match status" value="1"/>
</dbReference>
<evidence type="ECO:0000256" key="12">
    <source>
        <dbReference type="PIRSR" id="PIRSR627057-1"/>
    </source>
</evidence>
<dbReference type="Pfam" id="PF16491">
    <property type="entry name" value="Peptidase_M48_N"/>
    <property type="match status" value="1"/>
</dbReference>
<keyword evidence="19" id="KW-1185">Reference proteome</keyword>
<keyword evidence="7 13" id="KW-0862">Zinc</keyword>
<feature type="binding site" evidence="13">
    <location>
        <position position="356"/>
    </location>
    <ligand>
        <name>Zn(2+)</name>
        <dbReference type="ChEBI" id="CHEBI:29105"/>
        <note>catalytic</note>
    </ligand>
</feature>
<protein>
    <recommendedName>
        <fullName evidence="14">CAAX prenyl protease</fullName>
        <ecNumber evidence="14">3.4.24.84</ecNumber>
    </recommendedName>
</protein>
<feature type="active site" description="Proton donor" evidence="12">
    <location>
        <position position="434"/>
    </location>
</feature>
<feature type="compositionally biased region" description="Low complexity" evidence="15">
    <location>
        <begin position="87"/>
        <end position="97"/>
    </location>
</feature>
<dbReference type="FunFam" id="3.30.2010.10:FF:000002">
    <property type="entry name" value="CAAX prenyl protease"/>
    <property type="match status" value="1"/>
</dbReference>
<dbReference type="GO" id="GO:0046872">
    <property type="term" value="F:metal ion binding"/>
    <property type="evidence" value="ECO:0007669"/>
    <property type="project" value="UniProtKB-UniRule"/>
</dbReference>
<keyword evidence="5 14" id="KW-0378">Hydrolase</keyword>
<evidence type="ECO:0000256" key="15">
    <source>
        <dbReference type="SAM" id="MobiDB-lite"/>
    </source>
</evidence>
<evidence type="ECO:0000259" key="16">
    <source>
        <dbReference type="Pfam" id="PF01435"/>
    </source>
</evidence>
<dbReference type="GO" id="GO:0071586">
    <property type="term" value="P:CAAX-box protein processing"/>
    <property type="evidence" value="ECO:0007669"/>
    <property type="project" value="UniProtKB-UniRule"/>
</dbReference>
<evidence type="ECO:0000256" key="4">
    <source>
        <dbReference type="ARBA" id="ARBA00022723"/>
    </source>
</evidence>
<feature type="domain" description="CAAX prenyl protease 1 N-terminal" evidence="17">
    <location>
        <begin position="107"/>
        <end position="271"/>
    </location>
</feature>
<sequence length="499" mass="55321">MRQQGWTPPSGVNYLALGLGFVVVEQAFEMALALRQRAYLRRDKLPGRLEDQVRAIDDDAAAAAPAAAPAAQEMARDEGDQDKEKSSSSSSSNNNNNKASLLEQLRSKFHKSQTYNLDKNTLSFVNMGYGMAVSAAMLLSGFNVWLWTQSEAVAQSAFGLEPASSELVVGSLFLLAQSVVGAVISMPLTIYSTFWVEAEHGFNRTTPSLFVADTLKSLAVENVIVLPLMAGIVKLVRWGGERFWLYVWGLLVGFSMVMITVYPNFIMPLFNEYKPLPDGELKSEIEKLAARLEFPLTKLYEVDGSKRSSHSNAYLYGFLRDKRIVLYDTLIKNEEEPALACTTEEVVSILAHELGHWSMSHTVKGFLLQNVVYLVAFRLFGLFLHDPDMYKSFGFVDQPVVIGLNLFSYIMAPLGTVLSIAVNAVTRKFEYEADAFAVNLGKADGLKSGLAKISIANLASFDHDPLYHAVHHSHPSLLDRLRAMDCAVEEMTHDVKKVK</sequence>
<feature type="binding site" evidence="13">
    <location>
        <position position="352"/>
    </location>
    <ligand>
        <name>Zn(2+)</name>
        <dbReference type="ChEBI" id="CHEBI:29105"/>
        <note>catalytic</note>
    </ligand>
</feature>
<evidence type="ECO:0000256" key="9">
    <source>
        <dbReference type="ARBA" id="ARBA00023049"/>
    </source>
</evidence>
<feature type="compositionally biased region" description="Low complexity" evidence="15">
    <location>
        <begin position="61"/>
        <end position="71"/>
    </location>
</feature>
<dbReference type="GO" id="GO:0005789">
    <property type="term" value="C:endoplasmic reticulum membrane"/>
    <property type="evidence" value="ECO:0007669"/>
    <property type="project" value="UniProtKB-SubCell"/>
</dbReference>
<feature type="transmembrane region" description="Helical" evidence="14">
    <location>
        <begin position="404"/>
        <end position="425"/>
    </location>
</feature>
<feature type="transmembrane region" description="Helical" evidence="14">
    <location>
        <begin position="243"/>
        <end position="265"/>
    </location>
</feature>
<keyword evidence="8 14" id="KW-1133">Transmembrane helix</keyword>
<dbReference type="InterPro" id="IPR032456">
    <property type="entry name" value="Peptidase_M48_N"/>
</dbReference>
<dbReference type="CDD" id="cd07343">
    <property type="entry name" value="M48A_Zmpste24p_like"/>
    <property type="match status" value="1"/>
</dbReference>
<dbReference type="EC" id="3.4.24.84" evidence="14"/>
<dbReference type="OrthoDB" id="360839at2759"/>
<keyword evidence="4 13" id="KW-0479">Metal-binding</keyword>
<evidence type="ECO:0000256" key="3">
    <source>
        <dbReference type="ARBA" id="ARBA00022692"/>
    </source>
</evidence>
<organism evidence="18 19">
    <name type="scientific">Hondaea fermentalgiana</name>
    <dbReference type="NCBI Taxonomy" id="2315210"/>
    <lineage>
        <taxon>Eukaryota</taxon>
        <taxon>Sar</taxon>
        <taxon>Stramenopiles</taxon>
        <taxon>Bigyra</taxon>
        <taxon>Labyrinthulomycetes</taxon>
        <taxon>Thraustochytrida</taxon>
        <taxon>Thraustochytriidae</taxon>
        <taxon>Hondaea</taxon>
    </lineage>
</organism>
<dbReference type="GO" id="GO:0004222">
    <property type="term" value="F:metalloendopeptidase activity"/>
    <property type="evidence" value="ECO:0007669"/>
    <property type="project" value="UniProtKB-UniRule"/>
</dbReference>
<proteinExistence type="inferred from homology"/>
<feature type="compositionally biased region" description="Basic and acidic residues" evidence="15">
    <location>
        <begin position="74"/>
        <end position="86"/>
    </location>
</feature>
<keyword evidence="2 14" id="KW-0645">Protease</keyword>
<evidence type="ECO:0000256" key="5">
    <source>
        <dbReference type="ARBA" id="ARBA00022801"/>
    </source>
</evidence>
<dbReference type="Proteomes" id="UP000241890">
    <property type="component" value="Unassembled WGS sequence"/>
</dbReference>
<evidence type="ECO:0000256" key="13">
    <source>
        <dbReference type="PIRSR" id="PIRSR627057-2"/>
    </source>
</evidence>
<evidence type="ECO:0000256" key="7">
    <source>
        <dbReference type="ARBA" id="ARBA00022833"/>
    </source>
</evidence>
<keyword evidence="6 14" id="KW-0256">Endoplasmic reticulum</keyword>
<dbReference type="EMBL" id="BEYU01000022">
    <property type="protein sequence ID" value="GBG26700.1"/>
    <property type="molecule type" value="Genomic_DNA"/>
</dbReference>
<dbReference type="Gene3D" id="3.30.2010.10">
    <property type="entry name" value="Metalloproteases ('zincins'), catalytic domain"/>
    <property type="match status" value="1"/>
</dbReference>
<feature type="transmembrane region" description="Helical" evidence="14">
    <location>
        <begin position="127"/>
        <end position="147"/>
    </location>
</feature>
<comment type="similarity">
    <text evidence="14">Belongs to the peptidase M48A family.</text>
</comment>
<feature type="region of interest" description="Disordered" evidence="15">
    <location>
        <begin position="60"/>
        <end position="97"/>
    </location>
</feature>